<feature type="region of interest" description="Disordered" evidence="1">
    <location>
        <begin position="220"/>
        <end position="245"/>
    </location>
</feature>
<evidence type="ECO:0000313" key="2">
    <source>
        <dbReference type="EMBL" id="KAL3768259.1"/>
    </source>
</evidence>
<feature type="compositionally biased region" description="Polar residues" evidence="1">
    <location>
        <begin position="225"/>
        <end position="236"/>
    </location>
</feature>
<dbReference type="AlphaFoldDB" id="A0ABD3MWD1"/>
<name>A0ABD3MWD1_9STRA</name>
<evidence type="ECO:0000256" key="1">
    <source>
        <dbReference type="SAM" id="MobiDB-lite"/>
    </source>
</evidence>
<gene>
    <name evidence="2" type="ORF">ACHAW5_000012</name>
</gene>
<proteinExistence type="predicted"/>
<sequence length="296" mass="32661">MTSEGGDIPLGDGNVDDVSKNDEVNGTDCRGVAFGDVEGGRPPSSIGQETFRWHDVLEEMTTEERRGLILSAIHPPYPFESDTEGGAAHGDCEPDDAHLDAVVCGALKEVGETHLWEQTRHYYPGGDVDEGTSQGGEEQAVPDIYDAEGRMTGELYGASEARASFRSQERSRRRKRAMSRATKERLGRRIVSIKEHSASYAKAAACSKVRWTEDDFAHLRRENTESGPSCADSTLPPQGERSERPRRWLEMDLGECTIEMVDGEERMKPGRVGGGENGERSKRFLAFRSLEVALIN</sequence>
<feature type="region of interest" description="Disordered" evidence="1">
    <location>
        <begin position="161"/>
        <end position="181"/>
    </location>
</feature>
<comment type="caution">
    <text evidence="2">The sequence shown here is derived from an EMBL/GenBank/DDBJ whole genome shotgun (WGS) entry which is preliminary data.</text>
</comment>
<accession>A0ABD3MWD1</accession>
<evidence type="ECO:0000313" key="3">
    <source>
        <dbReference type="Proteomes" id="UP001530315"/>
    </source>
</evidence>
<reference evidence="2 3" key="1">
    <citation type="submission" date="2024-10" db="EMBL/GenBank/DDBJ databases">
        <title>Updated reference genomes for cyclostephanoid diatoms.</title>
        <authorList>
            <person name="Roberts W.R."/>
            <person name="Alverson A.J."/>
        </authorList>
    </citation>
    <scope>NUCLEOTIDE SEQUENCE [LARGE SCALE GENOMIC DNA]</scope>
    <source>
        <strain evidence="2 3">AJA276-08</strain>
    </source>
</reference>
<dbReference type="EMBL" id="JALLAZ020001683">
    <property type="protein sequence ID" value="KAL3768259.1"/>
    <property type="molecule type" value="Genomic_DNA"/>
</dbReference>
<organism evidence="2 3">
    <name type="scientific">Stephanodiscus triporus</name>
    <dbReference type="NCBI Taxonomy" id="2934178"/>
    <lineage>
        <taxon>Eukaryota</taxon>
        <taxon>Sar</taxon>
        <taxon>Stramenopiles</taxon>
        <taxon>Ochrophyta</taxon>
        <taxon>Bacillariophyta</taxon>
        <taxon>Coscinodiscophyceae</taxon>
        <taxon>Thalassiosirophycidae</taxon>
        <taxon>Stephanodiscales</taxon>
        <taxon>Stephanodiscaceae</taxon>
        <taxon>Stephanodiscus</taxon>
    </lineage>
</organism>
<keyword evidence="3" id="KW-1185">Reference proteome</keyword>
<protein>
    <submittedName>
        <fullName evidence="2">Uncharacterized protein</fullName>
    </submittedName>
</protein>
<feature type="region of interest" description="Disordered" evidence="1">
    <location>
        <begin position="1"/>
        <end position="26"/>
    </location>
</feature>
<dbReference type="Proteomes" id="UP001530315">
    <property type="component" value="Unassembled WGS sequence"/>
</dbReference>